<dbReference type="GO" id="GO:0003677">
    <property type="term" value="F:DNA binding"/>
    <property type="evidence" value="ECO:0007669"/>
    <property type="project" value="InterPro"/>
</dbReference>
<dbReference type="PANTHER" id="PTHR43133:SF25">
    <property type="entry name" value="RNA POLYMERASE SIGMA FACTOR RFAY-RELATED"/>
    <property type="match status" value="1"/>
</dbReference>
<proteinExistence type="inferred from homology"/>
<name>A0A7C2NWJ2_9PLAN</name>
<dbReference type="CDD" id="cd06171">
    <property type="entry name" value="Sigma70_r4"/>
    <property type="match status" value="1"/>
</dbReference>
<evidence type="ECO:0000256" key="2">
    <source>
        <dbReference type="ARBA" id="ARBA00023015"/>
    </source>
</evidence>
<dbReference type="InterPro" id="IPR013249">
    <property type="entry name" value="RNA_pol_sigma70_r4_t2"/>
</dbReference>
<feature type="compositionally biased region" description="Basic and acidic residues" evidence="5">
    <location>
        <begin position="146"/>
        <end position="156"/>
    </location>
</feature>
<evidence type="ECO:0000256" key="5">
    <source>
        <dbReference type="SAM" id="MobiDB-lite"/>
    </source>
</evidence>
<dbReference type="Pfam" id="PF08281">
    <property type="entry name" value="Sigma70_r4_2"/>
    <property type="match status" value="1"/>
</dbReference>
<dbReference type="InterPro" id="IPR039425">
    <property type="entry name" value="RNA_pol_sigma-70-like"/>
</dbReference>
<evidence type="ECO:0000259" key="6">
    <source>
        <dbReference type="Pfam" id="PF04542"/>
    </source>
</evidence>
<keyword evidence="4" id="KW-0804">Transcription</keyword>
<keyword evidence="2" id="KW-0805">Transcription regulation</keyword>
<dbReference type="NCBIfam" id="TIGR02937">
    <property type="entry name" value="sigma70-ECF"/>
    <property type="match status" value="1"/>
</dbReference>
<dbReference type="Gene3D" id="1.10.1740.10">
    <property type="match status" value="1"/>
</dbReference>
<dbReference type="InterPro" id="IPR013324">
    <property type="entry name" value="RNA_pol_sigma_r3/r4-like"/>
</dbReference>
<dbReference type="InterPro" id="IPR014284">
    <property type="entry name" value="RNA_pol_sigma-70_dom"/>
</dbReference>
<comment type="similarity">
    <text evidence="1">Belongs to the sigma-70 factor family. ECF subfamily.</text>
</comment>
<dbReference type="AlphaFoldDB" id="A0A7C2NWJ2"/>
<dbReference type="Gene3D" id="1.10.10.10">
    <property type="entry name" value="Winged helix-like DNA-binding domain superfamily/Winged helix DNA-binding domain"/>
    <property type="match status" value="1"/>
</dbReference>
<dbReference type="Pfam" id="PF04542">
    <property type="entry name" value="Sigma70_r2"/>
    <property type="match status" value="1"/>
</dbReference>
<dbReference type="GO" id="GO:0006352">
    <property type="term" value="P:DNA-templated transcription initiation"/>
    <property type="evidence" value="ECO:0007669"/>
    <property type="project" value="InterPro"/>
</dbReference>
<evidence type="ECO:0000256" key="4">
    <source>
        <dbReference type="ARBA" id="ARBA00023163"/>
    </source>
</evidence>
<evidence type="ECO:0000259" key="7">
    <source>
        <dbReference type="Pfam" id="PF08281"/>
    </source>
</evidence>
<dbReference type="SUPFAM" id="SSF88946">
    <property type="entry name" value="Sigma2 domain of RNA polymerase sigma factors"/>
    <property type="match status" value="1"/>
</dbReference>
<dbReference type="PANTHER" id="PTHR43133">
    <property type="entry name" value="RNA POLYMERASE ECF-TYPE SIGMA FACTO"/>
    <property type="match status" value="1"/>
</dbReference>
<dbReference type="SUPFAM" id="SSF88659">
    <property type="entry name" value="Sigma3 and sigma4 domains of RNA polymerase sigma factors"/>
    <property type="match status" value="1"/>
</dbReference>
<dbReference type="GO" id="GO:0016987">
    <property type="term" value="F:sigma factor activity"/>
    <property type="evidence" value="ECO:0007669"/>
    <property type="project" value="UniProtKB-KW"/>
</dbReference>
<dbReference type="InterPro" id="IPR036388">
    <property type="entry name" value="WH-like_DNA-bd_sf"/>
</dbReference>
<evidence type="ECO:0000256" key="3">
    <source>
        <dbReference type="ARBA" id="ARBA00023082"/>
    </source>
</evidence>
<reference evidence="8" key="1">
    <citation type="journal article" date="2020" name="mSystems">
        <title>Genome- and Community-Level Interaction Insights into Carbon Utilization and Element Cycling Functions of Hydrothermarchaeota in Hydrothermal Sediment.</title>
        <authorList>
            <person name="Zhou Z."/>
            <person name="Liu Y."/>
            <person name="Xu W."/>
            <person name="Pan J."/>
            <person name="Luo Z.H."/>
            <person name="Li M."/>
        </authorList>
    </citation>
    <scope>NUCLEOTIDE SEQUENCE [LARGE SCALE GENOMIC DNA]</scope>
    <source>
        <strain evidence="8">SpSt-339</strain>
    </source>
</reference>
<protein>
    <submittedName>
        <fullName evidence="8">RNA polymerase sigma factor</fullName>
    </submittedName>
</protein>
<sequence length="168" mass="19060">MASLIDEHYQLVYRYVYRLCGDAVEAEDLTQHTFLTAQAKRDQLRDAAAARGWLCTIARHAFLRSRRPSQRPLPLLDGVEPWTEPAAPEEIDREALQAALDGLPEEFRTPVILFYFEEFSYKDIADQLQVPLGTVMSRLSRAKAHLREKLADEPPPRRPVAGSKTTVG</sequence>
<evidence type="ECO:0000313" key="8">
    <source>
        <dbReference type="EMBL" id="HEN16348.1"/>
    </source>
</evidence>
<evidence type="ECO:0000256" key="1">
    <source>
        <dbReference type="ARBA" id="ARBA00010641"/>
    </source>
</evidence>
<comment type="caution">
    <text evidence="8">The sequence shown here is derived from an EMBL/GenBank/DDBJ whole genome shotgun (WGS) entry which is preliminary data.</text>
</comment>
<organism evidence="8">
    <name type="scientific">Schlesneria paludicola</name>
    <dbReference type="NCBI Taxonomy" id="360056"/>
    <lineage>
        <taxon>Bacteria</taxon>
        <taxon>Pseudomonadati</taxon>
        <taxon>Planctomycetota</taxon>
        <taxon>Planctomycetia</taxon>
        <taxon>Planctomycetales</taxon>
        <taxon>Planctomycetaceae</taxon>
        <taxon>Schlesneria</taxon>
    </lineage>
</organism>
<feature type="domain" description="RNA polymerase sigma factor 70 region 4 type 2" evidence="7">
    <location>
        <begin position="93"/>
        <end position="146"/>
    </location>
</feature>
<gene>
    <name evidence="8" type="ORF">ENQ76_12875</name>
</gene>
<dbReference type="InterPro" id="IPR013325">
    <property type="entry name" value="RNA_pol_sigma_r2"/>
</dbReference>
<dbReference type="InterPro" id="IPR007627">
    <property type="entry name" value="RNA_pol_sigma70_r2"/>
</dbReference>
<dbReference type="EMBL" id="DSOK01000353">
    <property type="protein sequence ID" value="HEN16348.1"/>
    <property type="molecule type" value="Genomic_DNA"/>
</dbReference>
<feature type="domain" description="RNA polymerase sigma-70 region 2" evidence="6">
    <location>
        <begin position="4"/>
        <end position="69"/>
    </location>
</feature>
<feature type="region of interest" description="Disordered" evidence="5">
    <location>
        <begin position="146"/>
        <end position="168"/>
    </location>
</feature>
<accession>A0A7C2NWJ2</accession>
<keyword evidence="3" id="KW-0731">Sigma factor</keyword>